<evidence type="ECO:0000256" key="2">
    <source>
        <dbReference type="SAM" id="MobiDB-lite"/>
    </source>
</evidence>
<dbReference type="Proteomes" id="UP001175271">
    <property type="component" value="Unassembled WGS sequence"/>
</dbReference>
<evidence type="ECO:0000256" key="3">
    <source>
        <dbReference type="SAM" id="Phobius"/>
    </source>
</evidence>
<dbReference type="Pfam" id="PF07690">
    <property type="entry name" value="MFS_1"/>
    <property type="match status" value="1"/>
</dbReference>
<feature type="transmembrane region" description="Helical" evidence="3">
    <location>
        <begin position="359"/>
        <end position="382"/>
    </location>
</feature>
<reference evidence="5" key="1">
    <citation type="submission" date="2023-06" db="EMBL/GenBank/DDBJ databases">
        <title>Genomic analysis of the entomopathogenic nematode Steinernema hermaphroditum.</title>
        <authorList>
            <person name="Schwarz E.M."/>
            <person name="Heppert J.K."/>
            <person name="Baniya A."/>
            <person name="Schwartz H.T."/>
            <person name="Tan C.-H."/>
            <person name="Antoshechkin I."/>
            <person name="Sternberg P.W."/>
            <person name="Goodrich-Blair H."/>
            <person name="Dillman A.R."/>
        </authorList>
    </citation>
    <scope>NUCLEOTIDE SEQUENCE</scope>
    <source>
        <strain evidence="5">PS9179</strain>
        <tissue evidence="5">Whole animal</tissue>
    </source>
</reference>
<feature type="transmembrane region" description="Helical" evidence="3">
    <location>
        <begin position="264"/>
        <end position="289"/>
    </location>
</feature>
<dbReference type="PANTHER" id="PTHR45757:SF11">
    <property type="entry name" value="MAJOR FACILITATOR SUPERFAMILY (MFS) PROFILE DOMAIN-CONTAINING PROTEIN"/>
    <property type="match status" value="1"/>
</dbReference>
<evidence type="ECO:0000313" key="5">
    <source>
        <dbReference type="EMBL" id="KAK0428065.1"/>
    </source>
</evidence>
<dbReference type="GO" id="GO:0022857">
    <property type="term" value="F:transmembrane transporter activity"/>
    <property type="evidence" value="ECO:0007669"/>
    <property type="project" value="InterPro"/>
</dbReference>
<feature type="transmembrane region" description="Helical" evidence="3">
    <location>
        <begin position="113"/>
        <end position="130"/>
    </location>
</feature>
<dbReference type="SUPFAM" id="SSF103473">
    <property type="entry name" value="MFS general substrate transporter"/>
    <property type="match status" value="1"/>
</dbReference>
<feature type="compositionally biased region" description="Basic and acidic residues" evidence="2">
    <location>
        <begin position="228"/>
        <end position="248"/>
    </location>
</feature>
<dbReference type="InterPro" id="IPR036259">
    <property type="entry name" value="MFS_trans_sf"/>
</dbReference>
<dbReference type="GO" id="GO:0016020">
    <property type="term" value="C:membrane"/>
    <property type="evidence" value="ECO:0007669"/>
    <property type="project" value="UniProtKB-SubCell"/>
</dbReference>
<feature type="transmembrane region" description="Helical" evidence="3">
    <location>
        <begin position="174"/>
        <end position="194"/>
    </location>
</feature>
<evidence type="ECO:0000259" key="4">
    <source>
        <dbReference type="PROSITE" id="PS50850"/>
    </source>
</evidence>
<accession>A0AA39IPH4</accession>
<keyword evidence="3" id="KW-0812">Transmembrane</keyword>
<proteinExistence type="predicted"/>
<dbReference type="EMBL" id="JAUCMV010000001">
    <property type="protein sequence ID" value="KAK0428065.1"/>
    <property type="molecule type" value="Genomic_DNA"/>
</dbReference>
<evidence type="ECO:0000256" key="1">
    <source>
        <dbReference type="ARBA" id="ARBA00004141"/>
    </source>
</evidence>
<comment type="subcellular location">
    <subcellularLocation>
        <location evidence="1">Membrane</location>
        <topology evidence="1">Multi-pass membrane protein</topology>
    </subcellularLocation>
</comment>
<keyword evidence="3" id="KW-1133">Transmembrane helix</keyword>
<feature type="transmembrane region" description="Helical" evidence="3">
    <location>
        <begin position="334"/>
        <end position="353"/>
    </location>
</feature>
<dbReference type="Gene3D" id="1.20.1250.20">
    <property type="entry name" value="MFS general substrate transporter like domains"/>
    <property type="match status" value="2"/>
</dbReference>
<name>A0AA39IPH4_9BILA</name>
<feature type="transmembrane region" description="Helical" evidence="3">
    <location>
        <begin position="142"/>
        <end position="162"/>
    </location>
</feature>
<comment type="caution">
    <text evidence="5">The sequence shown here is derived from an EMBL/GenBank/DDBJ whole genome shotgun (WGS) entry which is preliminary data.</text>
</comment>
<feature type="transmembrane region" description="Helical" evidence="3">
    <location>
        <begin position="85"/>
        <end position="107"/>
    </location>
</feature>
<keyword evidence="3" id="KW-0472">Membrane</keyword>
<feature type="transmembrane region" description="Helical" evidence="3">
    <location>
        <begin position="55"/>
        <end position="73"/>
    </location>
</feature>
<organism evidence="5 6">
    <name type="scientific">Steinernema hermaphroditum</name>
    <dbReference type="NCBI Taxonomy" id="289476"/>
    <lineage>
        <taxon>Eukaryota</taxon>
        <taxon>Metazoa</taxon>
        <taxon>Ecdysozoa</taxon>
        <taxon>Nematoda</taxon>
        <taxon>Chromadorea</taxon>
        <taxon>Rhabditida</taxon>
        <taxon>Tylenchina</taxon>
        <taxon>Panagrolaimomorpha</taxon>
        <taxon>Strongyloidoidea</taxon>
        <taxon>Steinernematidae</taxon>
        <taxon>Steinernema</taxon>
    </lineage>
</organism>
<feature type="transmembrane region" description="Helical" evidence="3">
    <location>
        <begin position="394"/>
        <end position="417"/>
    </location>
</feature>
<feature type="transmembrane region" description="Helical" evidence="3">
    <location>
        <begin position="429"/>
        <end position="449"/>
    </location>
</feature>
<keyword evidence="6" id="KW-1185">Reference proteome</keyword>
<gene>
    <name evidence="5" type="ORF">QR680_010578</name>
</gene>
<dbReference type="PROSITE" id="PS50850">
    <property type="entry name" value="MFS"/>
    <property type="match status" value="1"/>
</dbReference>
<dbReference type="InterPro" id="IPR020846">
    <property type="entry name" value="MFS_dom"/>
</dbReference>
<sequence length="462" mass="50604">MMRYWVLTIASLVLTLIFANGALFHFTVICMEHGEEPAISSNATVDSGFTTNQESILFGALSFGCIIGNYPTVKLFDMYGFKNTFSGFSILSAIGTLFVPMLGHNFWVILADRIIQGFALSAAFLAFGIVPADTAYQKELSLFVSLLTCSLQLGPCFIMPVSGFFCSSSIGWEGAYYASGLITILVTIVFHFTYKKTPQLADKSSSATESSTANFANTKISPEDLEESNDKKVVEVQDSEKSESQSVSSKEEVPLREILKCPSVWGIMIIAFGDTIGYQTFLLYGPIYINKALGYDVAQTGLLSAMPYIISIVTKTFGGVFLDRATCIKEQMRVLLFTFASQAAMTACFLVLTQMTPELAFIGQSMLTLMMVFSGLAFIGLMSGCQIICQQYNYLVTSALAIQDSLGGLLVPALVAMIAPNYTNDEWKLVYFILTALLTATNIFFVVLTKVKPAKWTNKQLK</sequence>
<dbReference type="PANTHER" id="PTHR45757">
    <property type="entry name" value="PROTEIN CBG23364-RELATED"/>
    <property type="match status" value="1"/>
</dbReference>
<feature type="transmembrane region" description="Helical" evidence="3">
    <location>
        <begin position="301"/>
        <end position="322"/>
    </location>
</feature>
<dbReference type="InterPro" id="IPR011701">
    <property type="entry name" value="MFS"/>
</dbReference>
<protein>
    <recommendedName>
        <fullName evidence="4">Major facilitator superfamily (MFS) profile domain-containing protein</fullName>
    </recommendedName>
</protein>
<feature type="region of interest" description="Disordered" evidence="2">
    <location>
        <begin position="224"/>
        <end position="248"/>
    </location>
</feature>
<dbReference type="AlphaFoldDB" id="A0AA39IPH4"/>
<feature type="domain" description="Major facilitator superfamily (MFS) profile" evidence="4">
    <location>
        <begin position="13"/>
        <end position="453"/>
    </location>
</feature>
<evidence type="ECO:0000313" key="6">
    <source>
        <dbReference type="Proteomes" id="UP001175271"/>
    </source>
</evidence>